<evidence type="ECO:0000256" key="1">
    <source>
        <dbReference type="ARBA" id="ARBA00004123"/>
    </source>
</evidence>
<evidence type="ECO:0000313" key="4">
    <source>
        <dbReference type="EMBL" id="PMD36497.1"/>
    </source>
</evidence>
<accession>A0A2J6RDA7</accession>
<dbReference type="Pfam" id="PF11951">
    <property type="entry name" value="Fungal_trans_2"/>
    <property type="match status" value="1"/>
</dbReference>
<dbReference type="PANTHER" id="PTHR37534">
    <property type="entry name" value="TRANSCRIPTIONAL ACTIVATOR PROTEIN UGA3"/>
    <property type="match status" value="1"/>
</dbReference>
<evidence type="ECO:0000256" key="2">
    <source>
        <dbReference type="ARBA" id="ARBA00023242"/>
    </source>
</evidence>
<dbReference type="STRING" id="1149755.A0A2J6RDA7"/>
<feature type="region of interest" description="Disordered" evidence="3">
    <location>
        <begin position="1"/>
        <end position="25"/>
    </location>
</feature>
<dbReference type="AlphaFoldDB" id="A0A2J6RDA7"/>
<proteinExistence type="predicted"/>
<comment type="subcellular location">
    <subcellularLocation>
        <location evidence="1">Nucleus</location>
    </subcellularLocation>
</comment>
<dbReference type="InterPro" id="IPR021858">
    <property type="entry name" value="Fun_TF"/>
</dbReference>
<keyword evidence="5" id="KW-1185">Reference proteome</keyword>
<gene>
    <name evidence="4" type="ORF">L207DRAFT_532118</name>
</gene>
<dbReference type="GO" id="GO:0000976">
    <property type="term" value="F:transcription cis-regulatory region binding"/>
    <property type="evidence" value="ECO:0007669"/>
    <property type="project" value="TreeGrafter"/>
</dbReference>
<dbReference type="PANTHER" id="PTHR37534:SF24">
    <property type="entry name" value="MISCELLANEOUS ZN(II)2CYS6 TRANSCRIPTION FACTOR (EUROFUNG)-RELATED"/>
    <property type="match status" value="1"/>
</dbReference>
<evidence type="ECO:0000256" key="3">
    <source>
        <dbReference type="SAM" id="MobiDB-lite"/>
    </source>
</evidence>
<dbReference type="EMBL" id="KZ613950">
    <property type="protein sequence ID" value="PMD36497.1"/>
    <property type="molecule type" value="Genomic_DNA"/>
</dbReference>
<dbReference type="CDD" id="cd12148">
    <property type="entry name" value="fungal_TF_MHR"/>
    <property type="match status" value="1"/>
</dbReference>
<reference evidence="4 5" key="1">
    <citation type="submission" date="2016-04" db="EMBL/GenBank/DDBJ databases">
        <title>A degradative enzymes factory behind the ericoid mycorrhizal symbiosis.</title>
        <authorList>
            <consortium name="DOE Joint Genome Institute"/>
            <person name="Martino E."/>
            <person name="Morin E."/>
            <person name="Grelet G."/>
            <person name="Kuo A."/>
            <person name="Kohler A."/>
            <person name="Daghino S."/>
            <person name="Barry K."/>
            <person name="Choi C."/>
            <person name="Cichocki N."/>
            <person name="Clum A."/>
            <person name="Copeland A."/>
            <person name="Hainaut M."/>
            <person name="Haridas S."/>
            <person name="Labutti K."/>
            <person name="Lindquist E."/>
            <person name="Lipzen A."/>
            <person name="Khouja H.-R."/>
            <person name="Murat C."/>
            <person name="Ohm R."/>
            <person name="Olson A."/>
            <person name="Spatafora J."/>
            <person name="Veneault-Fourrey C."/>
            <person name="Henrissat B."/>
            <person name="Grigoriev I."/>
            <person name="Martin F."/>
            <person name="Perotto S."/>
        </authorList>
    </citation>
    <scope>NUCLEOTIDE SEQUENCE [LARGE SCALE GENOMIC DNA]</scope>
    <source>
        <strain evidence="4 5">F</strain>
    </source>
</reference>
<dbReference type="GO" id="GO:0005634">
    <property type="term" value="C:nucleus"/>
    <property type="evidence" value="ECO:0007669"/>
    <property type="project" value="UniProtKB-SubCell"/>
</dbReference>
<name>A0A2J6RDA7_HYAVF</name>
<dbReference type="OrthoDB" id="415590at2759"/>
<evidence type="ECO:0000313" key="5">
    <source>
        <dbReference type="Proteomes" id="UP000235786"/>
    </source>
</evidence>
<dbReference type="GO" id="GO:0003700">
    <property type="term" value="F:DNA-binding transcription factor activity"/>
    <property type="evidence" value="ECO:0007669"/>
    <property type="project" value="TreeGrafter"/>
</dbReference>
<evidence type="ECO:0008006" key="6">
    <source>
        <dbReference type="Google" id="ProtNLM"/>
    </source>
</evidence>
<dbReference type="GO" id="GO:0045944">
    <property type="term" value="P:positive regulation of transcription by RNA polymerase II"/>
    <property type="evidence" value="ECO:0007669"/>
    <property type="project" value="TreeGrafter"/>
</dbReference>
<sequence>MDRAIALHQSPGDESLPGKDVSSDHQRDFAASSPLLGIGISPSSTAYSIFDEFANDPRFLKSQQEFRSLLFTSALSAAPTRRGSPVHDAILDHQSGDALSSIVSTGPRIIWLRNYLDEVAPWLDMFDQEQMFGQIVPVLAKSSVPLTYAILAISARQMERVKKLKGDHDSLQLYQEAIRSLTPHLLACDPNIMATCVILCCLEMMSASPKNWRKHLDGCATLFESYNIHGFSGGVPQAVFWCYARMDLCAAIISDGDHSTVLPLRHWTPSGLSAAEVYELFRLARSPDMWANYAVYLTAKVSDFIWAQTKNMGPSDPGSFSRDWLDIWAELQSWRQNRPAELLEFDFLGDDDNSANSPFPFVIFAVPCAISSNQLYHTACLLLLDLKPPSIDISYAGSSSVDLWHARRICGISSSNEHHGCLNNAIQPLWVAGRLLSHPTEHREVVNLIKRIELVTGWGTTWRITDLMGIWGYTSNDFM</sequence>
<organism evidence="4 5">
    <name type="scientific">Hyaloscypha variabilis (strain UAMH 11265 / GT02V1 / F)</name>
    <name type="common">Meliniomyces variabilis</name>
    <dbReference type="NCBI Taxonomy" id="1149755"/>
    <lineage>
        <taxon>Eukaryota</taxon>
        <taxon>Fungi</taxon>
        <taxon>Dikarya</taxon>
        <taxon>Ascomycota</taxon>
        <taxon>Pezizomycotina</taxon>
        <taxon>Leotiomycetes</taxon>
        <taxon>Helotiales</taxon>
        <taxon>Hyaloscyphaceae</taxon>
        <taxon>Hyaloscypha</taxon>
        <taxon>Hyaloscypha variabilis</taxon>
    </lineage>
</organism>
<dbReference type="Proteomes" id="UP000235786">
    <property type="component" value="Unassembled WGS sequence"/>
</dbReference>
<keyword evidence="2" id="KW-0539">Nucleus</keyword>
<protein>
    <recommendedName>
        <fullName evidence="6">C6 transcription factor</fullName>
    </recommendedName>
</protein>